<dbReference type="Gene3D" id="3.40.630.30">
    <property type="match status" value="1"/>
</dbReference>
<comment type="caution">
    <text evidence="4">The sequence shown here is derived from an EMBL/GenBank/DDBJ whole genome shotgun (WGS) entry which is preliminary data.</text>
</comment>
<organism evidence="4 5">
    <name type="scientific">Alloalcanivorax xenomutans</name>
    <dbReference type="NCBI Taxonomy" id="1094342"/>
    <lineage>
        <taxon>Bacteria</taxon>
        <taxon>Pseudomonadati</taxon>
        <taxon>Pseudomonadota</taxon>
        <taxon>Gammaproteobacteria</taxon>
        <taxon>Oceanospirillales</taxon>
        <taxon>Alcanivoracaceae</taxon>
        <taxon>Alloalcanivorax</taxon>
    </lineage>
</organism>
<keyword evidence="5" id="KW-1185">Reference proteome</keyword>
<sequence>MAFSIIETTWDEHEPALRLLRETIFIGEQNVPEELEWDGEDSSACHFLALDQRNQPVGCIRLQSSGQISRLCVLSNSRNSGIGRALLVAAEEAARARGMQEIFLNAQTHATSFYEAAGFASSGGIFMDAHIPHRQMFKLLK</sequence>
<dbReference type="InterPro" id="IPR000182">
    <property type="entry name" value="GNAT_dom"/>
</dbReference>
<evidence type="ECO:0000313" key="5">
    <source>
        <dbReference type="Proteomes" id="UP001107961"/>
    </source>
</evidence>
<dbReference type="EMBL" id="JAJVKT010000039">
    <property type="protein sequence ID" value="MCE7511091.1"/>
    <property type="molecule type" value="Genomic_DNA"/>
</dbReference>
<dbReference type="GO" id="GO:0016747">
    <property type="term" value="F:acyltransferase activity, transferring groups other than amino-acyl groups"/>
    <property type="evidence" value="ECO:0007669"/>
    <property type="project" value="InterPro"/>
</dbReference>
<evidence type="ECO:0000256" key="2">
    <source>
        <dbReference type="ARBA" id="ARBA00023315"/>
    </source>
</evidence>
<keyword evidence="2" id="KW-0012">Acyltransferase</keyword>
<dbReference type="Pfam" id="PF13673">
    <property type="entry name" value="Acetyltransf_10"/>
    <property type="match status" value="1"/>
</dbReference>
<dbReference type="PANTHER" id="PTHR43877">
    <property type="entry name" value="AMINOALKYLPHOSPHONATE N-ACETYLTRANSFERASE-RELATED-RELATED"/>
    <property type="match status" value="1"/>
</dbReference>
<dbReference type="PROSITE" id="PS51186">
    <property type="entry name" value="GNAT"/>
    <property type="match status" value="1"/>
</dbReference>
<gene>
    <name evidence="4" type="ORF">LZG35_20850</name>
</gene>
<name>A0A9Q3W8B4_9GAMM</name>
<keyword evidence="1" id="KW-0808">Transferase</keyword>
<accession>A0A9Q3W8B4</accession>
<dbReference type="InterPro" id="IPR016181">
    <property type="entry name" value="Acyl_CoA_acyltransferase"/>
</dbReference>
<proteinExistence type="predicted"/>
<dbReference type="SUPFAM" id="SSF55729">
    <property type="entry name" value="Acyl-CoA N-acyltransferases (Nat)"/>
    <property type="match status" value="1"/>
</dbReference>
<dbReference type="PANTHER" id="PTHR43877:SF2">
    <property type="entry name" value="AMINOALKYLPHOSPHONATE N-ACETYLTRANSFERASE-RELATED"/>
    <property type="match status" value="1"/>
</dbReference>
<evidence type="ECO:0000313" key="4">
    <source>
        <dbReference type="EMBL" id="MCE7511091.1"/>
    </source>
</evidence>
<dbReference type="Proteomes" id="UP001107961">
    <property type="component" value="Unassembled WGS sequence"/>
</dbReference>
<protein>
    <submittedName>
        <fullName evidence="4">GNAT family N-acetyltransferase</fullName>
    </submittedName>
</protein>
<dbReference type="KEGG" id="axe:P40_09390"/>
<evidence type="ECO:0000256" key="1">
    <source>
        <dbReference type="ARBA" id="ARBA00022679"/>
    </source>
</evidence>
<evidence type="ECO:0000259" key="3">
    <source>
        <dbReference type="PROSITE" id="PS51186"/>
    </source>
</evidence>
<dbReference type="RefSeq" id="WP_022996386.1">
    <property type="nucleotide sequence ID" value="NZ_CP012331.1"/>
</dbReference>
<dbReference type="InterPro" id="IPR050832">
    <property type="entry name" value="Bact_Acetyltransf"/>
</dbReference>
<reference evidence="4" key="1">
    <citation type="submission" date="2022-01" db="EMBL/GenBank/DDBJ databases">
        <authorList>
            <person name="Karlyshev A.V."/>
            <person name="Jaspars M."/>
        </authorList>
    </citation>
    <scope>NUCLEOTIDE SEQUENCE</scope>
    <source>
        <strain evidence="4">AGSA3-2</strain>
    </source>
</reference>
<dbReference type="AlphaFoldDB" id="A0A9Q3W8B4"/>
<feature type="domain" description="N-acetyltransferase" evidence="3">
    <location>
        <begin position="3"/>
        <end position="141"/>
    </location>
</feature>